<feature type="domain" description="Histidine kinase/HSP90-like ATPase" evidence="2">
    <location>
        <begin position="25"/>
        <end position="137"/>
    </location>
</feature>
<keyword evidence="1" id="KW-0723">Serine/threonine-protein kinase</keyword>
<comment type="caution">
    <text evidence="3">The sequence shown here is derived from an EMBL/GenBank/DDBJ whole genome shotgun (WGS) entry which is preliminary data.</text>
</comment>
<dbReference type="AlphaFoldDB" id="A0A919NSN5"/>
<sequence>MGALPRSSPPPQAVELNRWTLTDGATLRQMRIELREALQAHRLAAHTSSPVAERAALVATELAGNALRHGRSPAVVRLLMVDGRFILDVADQDRESVPEPAAGAHTDHGGRGLHIARSLAGELSWYTTEHAKHVWVSFPADAASDQDAAGDI</sequence>
<dbReference type="CDD" id="cd16936">
    <property type="entry name" value="HATPase_RsbW-like"/>
    <property type="match status" value="1"/>
</dbReference>
<gene>
    <name evidence="3" type="ORF">Ate02nite_60360</name>
</gene>
<accession>A0A919NSN5</accession>
<name>A0A919NSN5_9ACTN</name>
<evidence type="ECO:0000313" key="4">
    <source>
        <dbReference type="Proteomes" id="UP000623608"/>
    </source>
</evidence>
<dbReference type="SUPFAM" id="SSF55874">
    <property type="entry name" value="ATPase domain of HSP90 chaperone/DNA topoisomerase II/histidine kinase"/>
    <property type="match status" value="1"/>
</dbReference>
<reference evidence="3" key="1">
    <citation type="submission" date="2021-01" db="EMBL/GenBank/DDBJ databases">
        <title>Whole genome shotgun sequence of Actinoplanes tereljensis NBRC 105297.</title>
        <authorList>
            <person name="Komaki H."/>
            <person name="Tamura T."/>
        </authorList>
    </citation>
    <scope>NUCLEOTIDE SEQUENCE</scope>
    <source>
        <strain evidence="3">NBRC 105297</strain>
    </source>
</reference>
<protein>
    <recommendedName>
        <fullName evidence="2">Histidine kinase/HSP90-like ATPase domain-containing protein</fullName>
    </recommendedName>
</protein>
<dbReference type="EMBL" id="BOMY01000039">
    <property type="protein sequence ID" value="GIF23306.1"/>
    <property type="molecule type" value="Genomic_DNA"/>
</dbReference>
<dbReference type="InterPro" id="IPR036890">
    <property type="entry name" value="HATPase_C_sf"/>
</dbReference>
<dbReference type="PANTHER" id="PTHR35526">
    <property type="entry name" value="ANTI-SIGMA-F FACTOR RSBW-RELATED"/>
    <property type="match status" value="1"/>
</dbReference>
<dbReference type="Pfam" id="PF13581">
    <property type="entry name" value="HATPase_c_2"/>
    <property type="match status" value="1"/>
</dbReference>
<evidence type="ECO:0000313" key="3">
    <source>
        <dbReference type="EMBL" id="GIF23306.1"/>
    </source>
</evidence>
<dbReference type="Proteomes" id="UP000623608">
    <property type="component" value="Unassembled WGS sequence"/>
</dbReference>
<dbReference type="InterPro" id="IPR050267">
    <property type="entry name" value="Anti-sigma-factor_SerPK"/>
</dbReference>
<organism evidence="3 4">
    <name type="scientific">Paractinoplanes tereljensis</name>
    <dbReference type="NCBI Taxonomy" id="571912"/>
    <lineage>
        <taxon>Bacteria</taxon>
        <taxon>Bacillati</taxon>
        <taxon>Actinomycetota</taxon>
        <taxon>Actinomycetes</taxon>
        <taxon>Micromonosporales</taxon>
        <taxon>Micromonosporaceae</taxon>
        <taxon>Paractinoplanes</taxon>
    </lineage>
</organism>
<dbReference type="InterPro" id="IPR003594">
    <property type="entry name" value="HATPase_dom"/>
</dbReference>
<dbReference type="GO" id="GO:0004674">
    <property type="term" value="F:protein serine/threonine kinase activity"/>
    <property type="evidence" value="ECO:0007669"/>
    <property type="project" value="UniProtKB-KW"/>
</dbReference>
<evidence type="ECO:0000259" key="2">
    <source>
        <dbReference type="Pfam" id="PF13581"/>
    </source>
</evidence>
<keyword evidence="1" id="KW-0808">Transferase</keyword>
<keyword evidence="1" id="KW-0418">Kinase</keyword>
<proteinExistence type="predicted"/>
<dbReference type="PANTHER" id="PTHR35526:SF3">
    <property type="entry name" value="ANTI-SIGMA-F FACTOR RSBW"/>
    <property type="match status" value="1"/>
</dbReference>
<keyword evidence="4" id="KW-1185">Reference proteome</keyword>
<evidence type="ECO:0000256" key="1">
    <source>
        <dbReference type="ARBA" id="ARBA00022527"/>
    </source>
</evidence>
<dbReference type="Gene3D" id="3.30.565.10">
    <property type="entry name" value="Histidine kinase-like ATPase, C-terminal domain"/>
    <property type="match status" value="1"/>
</dbReference>